<evidence type="ECO:0000256" key="1">
    <source>
        <dbReference type="SAM" id="Phobius"/>
    </source>
</evidence>
<dbReference type="Proteomes" id="UP000236454">
    <property type="component" value="Unassembled WGS sequence"/>
</dbReference>
<protein>
    <submittedName>
        <fullName evidence="2">Uncharacterized protein</fullName>
    </submittedName>
</protein>
<gene>
    <name evidence="2" type="ORF">SAMN05216474_0892</name>
</gene>
<feature type="transmembrane region" description="Helical" evidence="1">
    <location>
        <begin position="92"/>
        <end position="114"/>
    </location>
</feature>
<dbReference type="STRING" id="477690.SAMN05216474_0892"/>
<feature type="transmembrane region" description="Helical" evidence="1">
    <location>
        <begin position="28"/>
        <end position="45"/>
    </location>
</feature>
<evidence type="ECO:0000313" key="3">
    <source>
        <dbReference type="Proteomes" id="UP000236454"/>
    </source>
</evidence>
<evidence type="ECO:0000313" key="2">
    <source>
        <dbReference type="EMBL" id="SFT49718.1"/>
    </source>
</evidence>
<dbReference type="EMBL" id="FPAS01000001">
    <property type="protein sequence ID" value="SFT49718.1"/>
    <property type="molecule type" value="Genomic_DNA"/>
</dbReference>
<keyword evidence="1" id="KW-0472">Membrane</keyword>
<keyword evidence="3" id="KW-1185">Reference proteome</keyword>
<name>A0A1I6YH61_9FLAO</name>
<feature type="transmembrane region" description="Helical" evidence="1">
    <location>
        <begin position="52"/>
        <end position="72"/>
    </location>
</feature>
<keyword evidence="1" id="KW-1133">Transmembrane helix</keyword>
<reference evidence="2 3" key="1">
    <citation type="submission" date="2016-10" db="EMBL/GenBank/DDBJ databases">
        <authorList>
            <person name="de Groot N.N."/>
        </authorList>
    </citation>
    <scope>NUCLEOTIDE SEQUENCE [LARGE SCALE GENOMIC DNA]</scope>
    <source>
        <strain evidence="2 3">CGMCC 1.7005</strain>
    </source>
</reference>
<keyword evidence="1" id="KW-0812">Transmembrane</keyword>
<sequence length="126" mass="13478">MIFFFIALGMMGAGLTFLLQHKAKMNVVLASALPIFSVALVFHFIPVTDTNLILGILFTASFVGMSAANFTLFEIVLGGGISTVLFLNIPPLYQGLGGGMGTSAFIAVLLTFGLRKLYEKTLKKAK</sequence>
<proteinExistence type="predicted"/>
<accession>A0A1I6YH61</accession>
<dbReference type="AlphaFoldDB" id="A0A1I6YH61"/>
<organism evidence="2 3">
    <name type="scientific">Lishizhenia tianjinensis</name>
    <dbReference type="NCBI Taxonomy" id="477690"/>
    <lineage>
        <taxon>Bacteria</taxon>
        <taxon>Pseudomonadati</taxon>
        <taxon>Bacteroidota</taxon>
        <taxon>Flavobacteriia</taxon>
        <taxon>Flavobacteriales</taxon>
        <taxon>Crocinitomicaceae</taxon>
        <taxon>Lishizhenia</taxon>
    </lineage>
</organism>